<proteinExistence type="predicted"/>
<evidence type="ECO:0000313" key="1">
    <source>
        <dbReference type="EMBL" id="CAE7180490.1"/>
    </source>
</evidence>
<organism evidence="1 2">
    <name type="scientific">Rhizoctonia solani</name>
    <dbReference type="NCBI Taxonomy" id="456999"/>
    <lineage>
        <taxon>Eukaryota</taxon>
        <taxon>Fungi</taxon>
        <taxon>Dikarya</taxon>
        <taxon>Basidiomycota</taxon>
        <taxon>Agaricomycotina</taxon>
        <taxon>Agaricomycetes</taxon>
        <taxon>Cantharellales</taxon>
        <taxon>Ceratobasidiaceae</taxon>
        <taxon>Rhizoctonia</taxon>
    </lineage>
</organism>
<comment type="caution">
    <text evidence="1">The sequence shown here is derived from an EMBL/GenBank/DDBJ whole genome shotgun (WGS) entry which is preliminary data.</text>
</comment>
<gene>
    <name evidence="1" type="ORF">RDB_LOCUS116267</name>
</gene>
<name>A0A8H3E1U3_9AGAM</name>
<dbReference type="AlphaFoldDB" id="A0A8H3E1U3"/>
<sequence length="111" mass="12189">MSVLRDFAQVPSLSLLGDGVLSSFVTQMDCSIDRLTLQVLDEVFIWGCFGKVKVLTLQGNLKDGVSGSFEHPYASGSVDLSLQNGNEVWVVLKISSPLYEKIDQQLLVIKL</sequence>
<accession>A0A8H3E1U3</accession>
<dbReference type="EMBL" id="CAJNJQ010002598">
    <property type="protein sequence ID" value="CAE7180490.1"/>
    <property type="molecule type" value="Genomic_DNA"/>
</dbReference>
<reference evidence="1" key="1">
    <citation type="submission" date="2021-01" db="EMBL/GenBank/DDBJ databases">
        <authorList>
            <person name="Kaushik A."/>
        </authorList>
    </citation>
    <scope>NUCLEOTIDE SEQUENCE</scope>
    <source>
        <strain evidence="1">AG5</strain>
    </source>
</reference>
<dbReference type="Proteomes" id="UP000663827">
    <property type="component" value="Unassembled WGS sequence"/>
</dbReference>
<evidence type="ECO:0000313" key="2">
    <source>
        <dbReference type="Proteomes" id="UP000663827"/>
    </source>
</evidence>
<protein>
    <submittedName>
        <fullName evidence="1">Uncharacterized protein</fullName>
    </submittedName>
</protein>